<dbReference type="PANTHER" id="PTHR23028">
    <property type="entry name" value="ACETYLTRANSFERASE"/>
    <property type="match status" value="1"/>
</dbReference>
<dbReference type="GO" id="GO:0009103">
    <property type="term" value="P:lipopolysaccharide biosynthetic process"/>
    <property type="evidence" value="ECO:0007669"/>
    <property type="project" value="TreeGrafter"/>
</dbReference>
<dbReference type="InterPro" id="IPR043968">
    <property type="entry name" value="SGNH"/>
</dbReference>
<organism evidence="4 5">
    <name type="scientific">Aurantimonas endophytica</name>
    <dbReference type="NCBI Taxonomy" id="1522175"/>
    <lineage>
        <taxon>Bacteria</taxon>
        <taxon>Pseudomonadati</taxon>
        <taxon>Pseudomonadota</taxon>
        <taxon>Alphaproteobacteria</taxon>
        <taxon>Hyphomicrobiales</taxon>
        <taxon>Aurantimonadaceae</taxon>
        <taxon>Aurantimonas</taxon>
    </lineage>
</organism>
<feature type="transmembrane region" description="Helical" evidence="1">
    <location>
        <begin position="220"/>
        <end position="239"/>
    </location>
</feature>
<keyword evidence="5" id="KW-1185">Reference proteome</keyword>
<feature type="transmembrane region" description="Helical" evidence="1">
    <location>
        <begin position="161"/>
        <end position="179"/>
    </location>
</feature>
<evidence type="ECO:0000259" key="2">
    <source>
        <dbReference type="Pfam" id="PF01757"/>
    </source>
</evidence>
<protein>
    <submittedName>
        <fullName evidence="4">Peptidoglycan/LPS O-acetylase OafA/YrhL</fullName>
    </submittedName>
</protein>
<dbReference type="AlphaFoldDB" id="A0A7W6HGM6"/>
<proteinExistence type="predicted"/>
<feature type="domain" description="Acyltransferase 3" evidence="2">
    <location>
        <begin position="5"/>
        <end position="329"/>
    </location>
</feature>
<feature type="transmembrane region" description="Helical" evidence="1">
    <location>
        <begin position="349"/>
        <end position="370"/>
    </location>
</feature>
<feature type="transmembrane region" description="Helical" evidence="1">
    <location>
        <begin position="137"/>
        <end position="155"/>
    </location>
</feature>
<dbReference type="EMBL" id="JACIEM010000005">
    <property type="protein sequence ID" value="MBB4004826.1"/>
    <property type="molecule type" value="Genomic_DNA"/>
</dbReference>
<feature type="transmembrane region" description="Helical" evidence="1">
    <location>
        <begin position="278"/>
        <end position="300"/>
    </location>
</feature>
<evidence type="ECO:0000259" key="3">
    <source>
        <dbReference type="Pfam" id="PF19040"/>
    </source>
</evidence>
<keyword evidence="1" id="KW-0812">Transmembrane</keyword>
<dbReference type="RefSeq" id="WP_183210394.1">
    <property type="nucleotide sequence ID" value="NZ_JAAAMM010000005.1"/>
</dbReference>
<evidence type="ECO:0000256" key="1">
    <source>
        <dbReference type="SAM" id="Phobius"/>
    </source>
</evidence>
<feature type="transmembrane region" description="Helical" evidence="1">
    <location>
        <begin position="34"/>
        <end position="51"/>
    </location>
</feature>
<dbReference type="GO" id="GO:0016020">
    <property type="term" value="C:membrane"/>
    <property type="evidence" value="ECO:0007669"/>
    <property type="project" value="TreeGrafter"/>
</dbReference>
<feature type="transmembrane region" description="Helical" evidence="1">
    <location>
        <begin position="12"/>
        <end position="28"/>
    </location>
</feature>
<dbReference type="InterPro" id="IPR002656">
    <property type="entry name" value="Acyl_transf_3_dom"/>
</dbReference>
<dbReference type="GO" id="GO:0016747">
    <property type="term" value="F:acyltransferase activity, transferring groups other than amino-acyl groups"/>
    <property type="evidence" value="ECO:0007669"/>
    <property type="project" value="InterPro"/>
</dbReference>
<sequence>MKHRDAIDGLRAVAVVPVVLAHAGFTWFQGGFVGVDVFFVISGYLITRIIVADLERGRFSLRSFYERRARRILPALFFVMLCCVPFAWAWMLPWQFKDFSQSLVAVSLFFSNVLFWMKSGYFGPAAQEMPLLHTWSLAVEEQFYLLFPLFLLLAFRRGRKVTVALIAVVALGSFLLSEVGSRAFASANFYLTPTRVWELMAGSLCAFIPAGKIEEIARRYGNPLSGAGLAMILAAVLVFDETTRFPSAFALLPVGGAALVILFATGDTLAARLLSTRPFVAVGLVSYSAYLWHQPLFAFARIRSDAAPGIGSMAVLALATFVLAYLTWRFVEQPFRAGRGRPAWLSPRQVFSASVTGAAALVGIGLFGHLSDGRQELWLQTVSPERGQTYLLVQHARNEGFSIVPDDGKCRFNVTRLDQSARDRILDCHRTHPNGTLILGDSHAGNLFGAIAPEAPESFVVGLTAGFCRAHSPSPACDYEAIRDFASEHPTVFTDIIYNQAGFYLLMTLEGAPGRRTMFSDLGPLDPVPPYPPNDAYIARVADYLAGFPPQADVLWLGPALEPHIGDRQILRTGCDQAFQLRPNLEAVFATLDRRIAAHFADRPADAGVRYVSQMALTQFDVAEDFMDCERLYWSDGDHWSADGQKRFGPEITARLFGQGSTAASYRP</sequence>
<evidence type="ECO:0000313" key="4">
    <source>
        <dbReference type="EMBL" id="MBB4004826.1"/>
    </source>
</evidence>
<name>A0A7W6HGM6_9HYPH</name>
<feature type="transmembrane region" description="Helical" evidence="1">
    <location>
        <begin position="99"/>
        <end position="117"/>
    </location>
</feature>
<dbReference type="InterPro" id="IPR050879">
    <property type="entry name" value="Acyltransferase_3"/>
</dbReference>
<keyword evidence="1" id="KW-1133">Transmembrane helix</keyword>
<feature type="transmembrane region" description="Helical" evidence="1">
    <location>
        <begin position="72"/>
        <end position="93"/>
    </location>
</feature>
<gene>
    <name evidence="4" type="ORF">GGR03_003921</name>
</gene>
<comment type="caution">
    <text evidence="4">The sequence shown here is derived from an EMBL/GenBank/DDBJ whole genome shotgun (WGS) entry which is preliminary data.</text>
</comment>
<reference evidence="4 5" key="1">
    <citation type="submission" date="2020-08" db="EMBL/GenBank/DDBJ databases">
        <title>Genomic Encyclopedia of Type Strains, Phase IV (KMG-IV): sequencing the most valuable type-strain genomes for metagenomic binning, comparative biology and taxonomic classification.</title>
        <authorList>
            <person name="Goeker M."/>
        </authorList>
    </citation>
    <scope>NUCLEOTIDE SEQUENCE [LARGE SCALE GENOMIC DNA]</scope>
    <source>
        <strain evidence="4 5">DSM 103570</strain>
    </source>
</reference>
<dbReference type="Pfam" id="PF19040">
    <property type="entry name" value="SGNH"/>
    <property type="match status" value="1"/>
</dbReference>
<accession>A0A7W6HGM6</accession>
<dbReference type="Pfam" id="PF01757">
    <property type="entry name" value="Acyl_transf_3"/>
    <property type="match status" value="1"/>
</dbReference>
<keyword evidence="1" id="KW-0472">Membrane</keyword>
<feature type="transmembrane region" description="Helical" evidence="1">
    <location>
        <begin position="245"/>
        <end position="266"/>
    </location>
</feature>
<feature type="transmembrane region" description="Helical" evidence="1">
    <location>
        <begin position="306"/>
        <end position="328"/>
    </location>
</feature>
<dbReference type="Proteomes" id="UP000588647">
    <property type="component" value="Unassembled WGS sequence"/>
</dbReference>
<dbReference type="PANTHER" id="PTHR23028:SF53">
    <property type="entry name" value="ACYL_TRANSF_3 DOMAIN-CONTAINING PROTEIN"/>
    <property type="match status" value="1"/>
</dbReference>
<feature type="domain" description="SGNH" evidence="3">
    <location>
        <begin position="426"/>
        <end position="652"/>
    </location>
</feature>
<evidence type="ECO:0000313" key="5">
    <source>
        <dbReference type="Proteomes" id="UP000588647"/>
    </source>
</evidence>